<organism evidence="2 3">
    <name type="scientific">Anaeromyces robustus</name>
    <dbReference type="NCBI Taxonomy" id="1754192"/>
    <lineage>
        <taxon>Eukaryota</taxon>
        <taxon>Fungi</taxon>
        <taxon>Fungi incertae sedis</taxon>
        <taxon>Chytridiomycota</taxon>
        <taxon>Chytridiomycota incertae sedis</taxon>
        <taxon>Neocallimastigomycetes</taxon>
        <taxon>Neocallimastigales</taxon>
        <taxon>Neocallimastigaceae</taxon>
        <taxon>Anaeromyces</taxon>
    </lineage>
</organism>
<keyword evidence="3" id="KW-1185">Reference proteome</keyword>
<feature type="transmembrane region" description="Helical" evidence="1">
    <location>
        <begin position="78"/>
        <end position="96"/>
    </location>
</feature>
<dbReference type="Proteomes" id="UP000193944">
    <property type="component" value="Unassembled WGS sequence"/>
</dbReference>
<accession>A0A1Y1WX25</accession>
<gene>
    <name evidence="2" type="ORF">BCR32DRAFT_295247</name>
</gene>
<proteinExistence type="predicted"/>
<protein>
    <submittedName>
        <fullName evidence="2">Uncharacterized protein</fullName>
    </submittedName>
</protein>
<keyword evidence="1" id="KW-1133">Transmembrane helix</keyword>
<keyword evidence="1" id="KW-0812">Transmembrane</keyword>
<keyword evidence="1" id="KW-0472">Membrane</keyword>
<sequence length="105" mass="12418">MNSHLTINSENSNIFHIPNYKEKKQALSWLSNLQGKEYNEVSCHQLSDGTIFLQLIATINVDFDFAKYIQESIQKEDLIKFNFVIIYIYISLFTYFKKIVKKIFV</sequence>
<evidence type="ECO:0000256" key="1">
    <source>
        <dbReference type="SAM" id="Phobius"/>
    </source>
</evidence>
<evidence type="ECO:0000313" key="2">
    <source>
        <dbReference type="EMBL" id="ORX78073.1"/>
    </source>
</evidence>
<reference evidence="2 3" key="1">
    <citation type="submission" date="2016-08" db="EMBL/GenBank/DDBJ databases">
        <title>A Parts List for Fungal Cellulosomes Revealed by Comparative Genomics.</title>
        <authorList>
            <consortium name="DOE Joint Genome Institute"/>
            <person name="Haitjema C.H."/>
            <person name="Gilmore S.P."/>
            <person name="Henske J.K."/>
            <person name="Solomon K.V."/>
            <person name="De Groot R."/>
            <person name="Kuo A."/>
            <person name="Mondo S.J."/>
            <person name="Salamov A.A."/>
            <person name="Labutti K."/>
            <person name="Zhao Z."/>
            <person name="Chiniquy J."/>
            <person name="Barry K."/>
            <person name="Brewer H.M."/>
            <person name="Purvine S.O."/>
            <person name="Wright A.T."/>
            <person name="Boxma B."/>
            <person name="Van Alen T."/>
            <person name="Hackstein J.H."/>
            <person name="Baker S.E."/>
            <person name="Grigoriev I.V."/>
            <person name="O'Malley M.A."/>
        </authorList>
    </citation>
    <scope>NUCLEOTIDE SEQUENCE [LARGE SCALE GENOMIC DNA]</scope>
    <source>
        <strain evidence="2 3">S4</strain>
    </source>
</reference>
<reference evidence="2 3" key="2">
    <citation type="submission" date="2016-08" db="EMBL/GenBank/DDBJ databases">
        <title>Pervasive Adenine N6-methylation of Active Genes in Fungi.</title>
        <authorList>
            <consortium name="DOE Joint Genome Institute"/>
            <person name="Mondo S.J."/>
            <person name="Dannebaum R.O."/>
            <person name="Kuo R.C."/>
            <person name="Labutti K."/>
            <person name="Haridas S."/>
            <person name="Kuo A."/>
            <person name="Salamov A."/>
            <person name="Ahrendt S.R."/>
            <person name="Lipzen A."/>
            <person name="Sullivan W."/>
            <person name="Andreopoulos W.B."/>
            <person name="Clum A."/>
            <person name="Lindquist E."/>
            <person name="Daum C."/>
            <person name="Ramamoorthy G.K."/>
            <person name="Gryganskyi A."/>
            <person name="Culley D."/>
            <person name="Magnuson J.K."/>
            <person name="James T.Y."/>
            <person name="O'Malley M.A."/>
            <person name="Stajich J.E."/>
            <person name="Spatafora J.W."/>
            <person name="Visel A."/>
            <person name="Grigoriev I.V."/>
        </authorList>
    </citation>
    <scope>NUCLEOTIDE SEQUENCE [LARGE SCALE GENOMIC DNA]</scope>
    <source>
        <strain evidence="2 3">S4</strain>
    </source>
</reference>
<dbReference type="EMBL" id="MCFG01000224">
    <property type="protein sequence ID" value="ORX78073.1"/>
    <property type="molecule type" value="Genomic_DNA"/>
</dbReference>
<dbReference type="OrthoDB" id="10497725at2759"/>
<evidence type="ECO:0000313" key="3">
    <source>
        <dbReference type="Proteomes" id="UP000193944"/>
    </source>
</evidence>
<comment type="caution">
    <text evidence="2">The sequence shown here is derived from an EMBL/GenBank/DDBJ whole genome shotgun (WGS) entry which is preliminary data.</text>
</comment>
<name>A0A1Y1WX25_9FUNG</name>
<dbReference type="AlphaFoldDB" id="A0A1Y1WX25"/>